<keyword evidence="3" id="KW-1185">Reference proteome</keyword>
<gene>
    <name evidence="2" type="ORF">Saso_38910</name>
</gene>
<protein>
    <recommendedName>
        <fullName evidence="4">Integral membrane protein</fullName>
    </recommendedName>
</protein>
<proteinExistence type="predicted"/>
<keyword evidence="1" id="KW-0812">Transmembrane</keyword>
<feature type="transmembrane region" description="Helical" evidence="1">
    <location>
        <begin position="12"/>
        <end position="33"/>
    </location>
</feature>
<evidence type="ECO:0000313" key="2">
    <source>
        <dbReference type="EMBL" id="GHI62241.1"/>
    </source>
</evidence>
<dbReference type="Proteomes" id="UP000649259">
    <property type="component" value="Unassembled WGS sequence"/>
</dbReference>
<dbReference type="GeneID" id="91471759"/>
<comment type="caution">
    <text evidence="2">The sequence shown here is derived from an EMBL/GenBank/DDBJ whole genome shotgun (WGS) entry which is preliminary data.</text>
</comment>
<feature type="transmembrane region" description="Helical" evidence="1">
    <location>
        <begin position="39"/>
        <end position="57"/>
    </location>
</feature>
<accession>A0ABQ3S2A3</accession>
<name>A0ABQ3S2A3_9ACTN</name>
<reference evidence="3" key="1">
    <citation type="submission" date="2023-07" db="EMBL/GenBank/DDBJ databases">
        <title>Whole genome shotgun sequence of Streptomyces cacaoi subsp. asoensis NBRC 13813.</title>
        <authorList>
            <person name="Komaki H."/>
            <person name="Tamura T."/>
        </authorList>
    </citation>
    <scope>NUCLEOTIDE SEQUENCE [LARGE SCALE GENOMIC DNA]</scope>
    <source>
        <strain evidence="3">NBRC 13813</strain>
    </source>
</reference>
<sequence length="81" mass="9058">MIGLFVRVLPFWVREPLLAVFGVVFSGFLFYAAVRDGEWAMAAIGAAVAAFTAVRVYQINRALDARRHRRAMESAQRTQGL</sequence>
<evidence type="ECO:0000256" key="1">
    <source>
        <dbReference type="SAM" id="Phobius"/>
    </source>
</evidence>
<dbReference type="RefSeq" id="WP_189923489.1">
    <property type="nucleotide sequence ID" value="NZ_BMSI01000008.1"/>
</dbReference>
<keyword evidence="1" id="KW-0472">Membrane</keyword>
<evidence type="ECO:0000313" key="3">
    <source>
        <dbReference type="Proteomes" id="UP000649259"/>
    </source>
</evidence>
<dbReference type="EMBL" id="BNEB01000003">
    <property type="protein sequence ID" value="GHI62241.1"/>
    <property type="molecule type" value="Genomic_DNA"/>
</dbReference>
<organism evidence="2 3">
    <name type="scientific">Streptomyces asoensis</name>
    <dbReference type="NCBI Taxonomy" id="249586"/>
    <lineage>
        <taxon>Bacteria</taxon>
        <taxon>Bacillati</taxon>
        <taxon>Actinomycetota</taxon>
        <taxon>Actinomycetes</taxon>
        <taxon>Kitasatosporales</taxon>
        <taxon>Streptomycetaceae</taxon>
        <taxon>Streptomyces</taxon>
    </lineage>
</organism>
<keyword evidence="1" id="KW-1133">Transmembrane helix</keyword>
<evidence type="ECO:0008006" key="4">
    <source>
        <dbReference type="Google" id="ProtNLM"/>
    </source>
</evidence>